<dbReference type="GO" id="GO:0005886">
    <property type="term" value="C:plasma membrane"/>
    <property type="evidence" value="ECO:0007669"/>
    <property type="project" value="TreeGrafter"/>
</dbReference>
<feature type="domain" description="TNFR-Cys" evidence="11">
    <location>
        <begin position="209"/>
        <end position="249"/>
    </location>
</feature>
<evidence type="ECO:0000256" key="10">
    <source>
        <dbReference type="SAM" id="Phobius"/>
    </source>
</evidence>
<dbReference type="STRING" id="33528.ENSGAFP00000002324"/>
<evidence type="ECO:0000256" key="4">
    <source>
        <dbReference type="ARBA" id="ARBA00022989"/>
    </source>
</evidence>
<keyword evidence="6 9" id="KW-1015">Disulfide bond</keyword>
<evidence type="ECO:0000256" key="1">
    <source>
        <dbReference type="ARBA" id="ARBA00004167"/>
    </source>
</evidence>
<protein>
    <recommendedName>
        <fullName evidence="11">TNFR-Cys domain-containing protein</fullName>
    </recommendedName>
</protein>
<dbReference type="PROSITE" id="PS50050">
    <property type="entry name" value="TNFR_NGFR_2"/>
    <property type="match status" value="2"/>
</dbReference>
<gene>
    <name evidence="12" type="ORF">CCH79_00003642</name>
</gene>
<dbReference type="GO" id="GO:0038023">
    <property type="term" value="F:signaling receptor activity"/>
    <property type="evidence" value="ECO:0007669"/>
    <property type="project" value="InterPro"/>
</dbReference>
<dbReference type="PANTHER" id="PTHR12120">
    <property type="entry name" value="TNFR-CYS DOMAIN-CONTAINING PROTEIN"/>
    <property type="match status" value="1"/>
</dbReference>
<feature type="disulfide bond" evidence="9">
    <location>
        <begin position="184"/>
        <end position="197"/>
    </location>
</feature>
<name>A0A315VAH4_GAMAF</name>
<evidence type="ECO:0000256" key="9">
    <source>
        <dbReference type="PROSITE-ProRule" id="PRU00206"/>
    </source>
</evidence>
<organism evidence="12 13">
    <name type="scientific">Gambusia affinis</name>
    <name type="common">Western mosquitofish</name>
    <name type="synonym">Heterandria affinis</name>
    <dbReference type="NCBI Taxonomy" id="33528"/>
    <lineage>
        <taxon>Eukaryota</taxon>
        <taxon>Metazoa</taxon>
        <taxon>Chordata</taxon>
        <taxon>Craniata</taxon>
        <taxon>Vertebrata</taxon>
        <taxon>Euteleostomi</taxon>
        <taxon>Actinopterygii</taxon>
        <taxon>Neopterygii</taxon>
        <taxon>Teleostei</taxon>
        <taxon>Neoteleostei</taxon>
        <taxon>Acanthomorphata</taxon>
        <taxon>Ovalentaria</taxon>
        <taxon>Atherinomorphae</taxon>
        <taxon>Cyprinodontiformes</taxon>
        <taxon>Poeciliidae</taxon>
        <taxon>Poeciliinae</taxon>
        <taxon>Gambusia</taxon>
    </lineage>
</organism>
<accession>A0A315VAH4</accession>
<evidence type="ECO:0000313" key="12">
    <source>
        <dbReference type="EMBL" id="PWA20208.1"/>
    </source>
</evidence>
<comment type="caution">
    <text evidence="9">Lacks conserved residue(s) required for the propagation of feature annotation.</text>
</comment>
<evidence type="ECO:0000259" key="11">
    <source>
        <dbReference type="PROSITE" id="PS50050"/>
    </source>
</evidence>
<evidence type="ECO:0000256" key="2">
    <source>
        <dbReference type="ARBA" id="ARBA00022692"/>
    </source>
</evidence>
<evidence type="ECO:0000256" key="5">
    <source>
        <dbReference type="ARBA" id="ARBA00023136"/>
    </source>
</evidence>
<evidence type="ECO:0000256" key="8">
    <source>
        <dbReference type="ARBA" id="ARBA00023180"/>
    </source>
</evidence>
<feature type="domain" description="TNFR-Cys" evidence="11">
    <location>
        <begin position="168"/>
        <end position="207"/>
    </location>
</feature>
<proteinExistence type="predicted"/>
<comment type="subcellular location">
    <subcellularLocation>
        <location evidence="1">Membrane</location>
        <topology evidence="1">Single-pass membrane protein</topology>
    </subcellularLocation>
</comment>
<dbReference type="InterPro" id="IPR001368">
    <property type="entry name" value="TNFR/NGFR_Cys_rich_reg"/>
</dbReference>
<evidence type="ECO:0000256" key="3">
    <source>
        <dbReference type="ARBA" id="ARBA00022737"/>
    </source>
</evidence>
<dbReference type="SMART" id="SM00208">
    <property type="entry name" value="TNFR"/>
    <property type="match status" value="2"/>
</dbReference>
<keyword evidence="7" id="KW-0675">Receptor</keyword>
<keyword evidence="4 10" id="KW-1133">Transmembrane helix</keyword>
<keyword evidence="5 10" id="KW-0472">Membrane</keyword>
<dbReference type="PROSITE" id="PS00652">
    <property type="entry name" value="TNFR_NGFR_1"/>
    <property type="match status" value="2"/>
</dbReference>
<dbReference type="CDD" id="cd13418">
    <property type="entry name" value="TNFRSF19"/>
    <property type="match status" value="1"/>
</dbReference>
<dbReference type="InterPro" id="IPR047526">
    <property type="entry name" value="TNR19/27/EDAR"/>
</dbReference>
<feature type="transmembrane region" description="Helical" evidence="10">
    <location>
        <begin position="303"/>
        <end position="328"/>
    </location>
</feature>
<evidence type="ECO:0000256" key="6">
    <source>
        <dbReference type="ARBA" id="ARBA00023157"/>
    </source>
</evidence>
<dbReference type="InterPro" id="IPR022342">
    <property type="entry name" value="TNFR_19"/>
</dbReference>
<comment type="caution">
    <text evidence="12">The sequence shown here is derived from an EMBL/GenBank/DDBJ whole genome shotgun (WGS) entry which is preliminary data.</text>
</comment>
<dbReference type="Gene3D" id="2.10.50.10">
    <property type="entry name" value="Tumor Necrosis Factor Receptor, subunit A, domain 2"/>
    <property type="match status" value="1"/>
</dbReference>
<keyword evidence="2 10" id="KW-0812">Transmembrane</keyword>
<dbReference type="GO" id="GO:0046330">
    <property type="term" value="P:positive regulation of JNK cascade"/>
    <property type="evidence" value="ECO:0007669"/>
    <property type="project" value="InterPro"/>
</dbReference>
<keyword evidence="3" id="KW-0677">Repeat</keyword>
<reference evidence="12 13" key="1">
    <citation type="journal article" date="2018" name="G3 (Bethesda)">
        <title>A High-Quality Reference Genome for the Invasive Mosquitofish Gambusia affinis Using a Chicago Library.</title>
        <authorList>
            <person name="Hoffberg S.L."/>
            <person name="Troendle N.J."/>
            <person name="Glenn T.C."/>
            <person name="Mahmud O."/>
            <person name="Louha S."/>
            <person name="Chalopin D."/>
            <person name="Bennetzen J.L."/>
            <person name="Mauricio R."/>
        </authorList>
    </citation>
    <scope>NUCLEOTIDE SEQUENCE [LARGE SCALE GENOMIC DNA]</scope>
    <source>
        <strain evidence="12">NE01/NJP1002.9</strain>
        <tissue evidence="12">Muscle</tissue>
    </source>
</reference>
<dbReference type="PRINTS" id="PR01969">
    <property type="entry name" value="TNFACTORR19"/>
</dbReference>
<dbReference type="AlphaFoldDB" id="A0A315VAH4"/>
<dbReference type="Proteomes" id="UP000250572">
    <property type="component" value="Unassembled WGS sequence"/>
</dbReference>
<dbReference type="InterPro" id="IPR034047">
    <property type="entry name" value="TNFRSF19_N"/>
</dbReference>
<keyword evidence="8" id="KW-0325">Glycoprotein</keyword>
<dbReference type="EMBL" id="NHOQ01001971">
    <property type="protein sequence ID" value="PWA20208.1"/>
    <property type="molecule type" value="Genomic_DNA"/>
</dbReference>
<dbReference type="PANTHER" id="PTHR12120:SF1">
    <property type="entry name" value="TUMOR NECROSIS FACTOR RECEPTOR SUPERFAMILY MEMBER 19"/>
    <property type="match status" value="1"/>
</dbReference>
<sequence length="611" mass="67766">MSVFRFQHCPDSCMPKRNQCSSMAESQYEGPMPQLSVAVQGRNEGTYYPPIVKQTLLFDRQVRFLVQQLFDILDGCEGGQMTLSLDYLLRRAQGYSTGKTAATGFVSRNAPGEKRHRLRVRNALSSAEFSVVAIKMFWRLPHSLSLLLTAHIIFSALIGVGAMEESRECREQEYKDRFGNCKPCKQCDAGQELSKECGFGYGEDARCVPCRSSRFKEDRSLQKCKPCLDCGLINRFQKGNCSTTSNAVCGDCLPGFYRKTKLSGFQDMECIPCGDPPPPYEPNCSGRVNLVPLPSVVTSPRDVALAAVICSALATVLLALLVLCVIYCKRQLLEKKPSASSLRSQDCPYSGAELSCMDARWLHDFPHRTCCQCHLDSGHHCGPVHLNPSLCCDESCSLGRSQNVSPFQSQMSLSDENRRLHEEDTPMWLEGHTEPECVGEDEMTGSVGSPEYLELPLCGVDPAGGSEEGGEEREGLREYSCERRREDCSDTVTDALLPKQQGQTQEGERPCFSDRCVTNRRVCALLFLLSAQGDVDVSGWNPHLDSTTATPRLRLGFLPSLPTCTDTQQHRHERGRAVSLKCLVGDLRALRQMVQTKHIMCILHRSAAADG</sequence>
<dbReference type="GO" id="GO:0043123">
    <property type="term" value="P:positive regulation of canonical NF-kappaB signal transduction"/>
    <property type="evidence" value="ECO:0007669"/>
    <property type="project" value="InterPro"/>
</dbReference>
<dbReference type="FunFam" id="2.10.50.10:FF:000003">
    <property type="entry name" value="Tumor necrosis factor receptor superfamily member 19"/>
    <property type="match status" value="1"/>
</dbReference>
<feature type="repeat" description="TNFR-Cys" evidence="9">
    <location>
        <begin position="209"/>
        <end position="249"/>
    </location>
</feature>
<evidence type="ECO:0000313" key="13">
    <source>
        <dbReference type="Proteomes" id="UP000250572"/>
    </source>
</evidence>
<keyword evidence="13" id="KW-1185">Reference proteome</keyword>
<feature type="repeat" description="TNFR-Cys" evidence="9">
    <location>
        <begin position="168"/>
        <end position="207"/>
    </location>
</feature>
<evidence type="ECO:0000256" key="7">
    <source>
        <dbReference type="ARBA" id="ARBA00023170"/>
    </source>
</evidence>